<name>A0A9Q3GPV8_9BASI</name>
<dbReference type="EMBL" id="AVOT02004122">
    <property type="protein sequence ID" value="MBW0475481.1"/>
    <property type="molecule type" value="Genomic_DNA"/>
</dbReference>
<keyword evidence="2" id="KW-1185">Reference proteome</keyword>
<dbReference type="Proteomes" id="UP000765509">
    <property type="component" value="Unassembled WGS sequence"/>
</dbReference>
<accession>A0A9Q3GPV8</accession>
<gene>
    <name evidence="1" type="ORF">O181_015196</name>
</gene>
<sequence>MNVSSFHIDVGNPKAQTSSTWSIPNIALTAIPTNPTNTQMHCLRGQKAHLKSHQRLIPNQNFHLTSSLILVKIHSCPRIPLDKVNSQPSIFHQDLRFMWGTKSRLKGGNKKYHWKMLLGMIWHLKASEELYSASPLVHKEKVTGCHHPYASKPRTAHDSSSREKMVDDEFEEMFPNQSETNDDPARDNFMAHEEGTQSNSEFTHPQIPIAQNMLEQSEVRQKRNQAHKAHKVAESASQKEKQIWLKAELPENVHGMRSSVHAHCLFQLKVRDKGFSSLPAPPSTEEHEIAIEVTSHLKYVPKDVFNEPSTQVQSQVFQSYFKNELHKLD</sequence>
<proteinExistence type="predicted"/>
<comment type="caution">
    <text evidence="1">The sequence shown here is derived from an EMBL/GenBank/DDBJ whole genome shotgun (WGS) entry which is preliminary data.</text>
</comment>
<protein>
    <submittedName>
        <fullName evidence="1">Uncharacterized protein</fullName>
    </submittedName>
</protein>
<dbReference type="AlphaFoldDB" id="A0A9Q3GPV8"/>
<organism evidence="1 2">
    <name type="scientific">Austropuccinia psidii MF-1</name>
    <dbReference type="NCBI Taxonomy" id="1389203"/>
    <lineage>
        <taxon>Eukaryota</taxon>
        <taxon>Fungi</taxon>
        <taxon>Dikarya</taxon>
        <taxon>Basidiomycota</taxon>
        <taxon>Pucciniomycotina</taxon>
        <taxon>Pucciniomycetes</taxon>
        <taxon>Pucciniales</taxon>
        <taxon>Sphaerophragmiaceae</taxon>
        <taxon>Austropuccinia</taxon>
    </lineage>
</organism>
<evidence type="ECO:0000313" key="2">
    <source>
        <dbReference type="Proteomes" id="UP000765509"/>
    </source>
</evidence>
<evidence type="ECO:0000313" key="1">
    <source>
        <dbReference type="EMBL" id="MBW0475481.1"/>
    </source>
</evidence>
<reference evidence="1" key="1">
    <citation type="submission" date="2021-03" db="EMBL/GenBank/DDBJ databases">
        <title>Draft genome sequence of rust myrtle Austropuccinia psidii MF-1, a brazilian biotype.</title>
        <authorList>
            <person name="Quecine M.C."/>
            <person name="Pachon D.M.R."/>
            <person name="Bonatelli M.L."/>
            <person name="Correr F.H."/>
            <person name="Franceschini L.M."/>
            <person name="Leite T.F."/>
            <person name="Margarido G.R.A."/>
            <person name="Almeida C.A."/>
            <person name="Ferrarezi J.A."/>
            <person name="Labate C.A."/>
        </authorList>
    </citation>
    <scope>NUCLEOTIDE SEQUENCE</scope>
    <source>
        <strain evidence="1">MF-1</strain>
    </source>
</reference>